<keyword evidence="2" id="KW-1185">Reference proteome</keyword>
<dbReference type="SUPFAM" id="SSF53448">
    <property type="entry name" value="Nucleotide-diphospho-sugar transferases"/>
    <property type="match status" value="1"/>
</dbReference>
<dbReference type="EMBL" id="LJCR01003114">
    <property type="protein sequence ID" value="KPV47911.1"/>
    <property type="molecule type" value="Genomic_DNA"/>
</dbReference>
<dbReference type="Gene3D" id="3.90.550.10">
    <property type="entry name" value="Spore Coat Polysaccharide Biosynthesis Protein SpsA, Chain A"/>
    <property type="match status" value="1"/>
</dbReference>
<dbReference type="InterPro" id="IPR029044">
    <property type="entry name" value="Nucleotide-diphossugar_trans"/>
</dbReference>
<organism evidence="1 2">
    <name type="scientific">Kouleothrix aurantiaca</name>
    <dbReference type="NCBI Taxonomy" id="186479"/>
    <lineage>
        <taxon>Bacteria</taxon>
        <taxon>Bacillati</taxon>
        <taxon>Chloroflexota</taxon>
        <taxon>Chloroflexia</taxon>
        <taxon>Chloroflexales</taxon>
        <taxon>Roseiflexineae</taxon>
        <taxon>Roseiflexaceae</taxon>
        <taxon>Kouleothrix</taxon>
    </lineage>
</organism>
<feature type="non-terminal residue" evidence="1">
    <location>
        <position position="1"/>
    </location>
</feature>
<proteinExistence type="predicted"/>
<feature type="non-terminal residue" evidence="1">
    <location>
        <position position="237"/>
    </location>
</feature>
<reference evidence="1 2" key="1">
    <citation type="submission" date="2015-09" db="EMBL/GenBank/DDBJ databases">
        <title>Draft genome sequence of Kouleothrix aurantiaca JCM 19913.</title>
        <authorList>
            <person name="Hemp J."/>
        </authorList>
    </citation>
    <scope>NUCLEOTIDE SEQUENCE [LARGE SCALE GENOMIC DNA]</scope>
    <source>
        <strain evidence="1 2">COM-B</strain>
    </source>
</reference>
<dbReference type="Proteomes" id="UP000050509">
    <property type="component" value="Unassembled WGS sequence"/>
</dbReference>
<sequence length="237" mass="25756">AGDEAVTIAAILPCRGRPEQTSVCVRRLLATAGMQQHGTEWTLYLAGGQDEHAMIAQIASEVAGRDRQSIVIATAAQPRLSYWQALAHVTQATTAPLLATLANDLLPGMHWLRRAVDAYQEAFGNGSGLLGFNGDSHGVEHSCHVLVDRDLLTTLGGWPVWYQHNFGDTELCARTTQLGRYAKAPWALLYHNHPFFGGADDATYAEGRASSDADERLYHERKRAGWPTVSPSSSPPP</sequence>
<protein>
    <recommendedName>
        <fullName evidence="3">Glycosyltransferase 2-like domain-containing protein</fullName>
    </recommendedName>
</protein>
<evidence type="ECO:0000313" key="1">
    <source>
        <dbReference type="EMBL" id="KPV47911.1"/>
    </source>
</evidence>
<gene>
    <name evidence="1" type="ORF">SE17_40910</name>
</gene>
<accession>A0A0P9DD71</accession>
<evidence type="ECO:0000313" key="2">
    <source>
        <dbReference type="Proteomes" id="UP000050509"/>
    </source>
</evidence>
<evidence type="ECO:0008006" key="3">
    <source>
        <dbReference type="Google" id="ProtNLM"/>
    </source>
</evidence>
<dbReference type="AlphaFoldDB" id="A0A0P9DD71"/>
<name>A0A0P9DD71_9CHLR</name>
<comment type="caution">
    <text evidence="1">The sequence shown here is derived from an EMBL/GenBank/DDBJ whole genome shotgun (WGS) entry which is preliminary data.</text>
</comment>